<protein>
    <submittedName>
        <fullName evidence="2">Uncharacterized protein</fullName>
    </submittedName>
</protein>
<organism evidence="2 3">
    <name type="scientific">Meira miltonrushii</name>
    <dbReference type="NCBI Taxonomy" id="1280837"/>
    <lineage>
        <taxon>Eukaryota</taxon>
        <taxon>Fungi</taxon>
        <taxon>Dikarya</taxon>
        <taxon>Basidiomycota</taxon>
        <taxon>Ustilaginomycotina</taxon>
        <taxon>Exobasidiomycetes</taxon>
        <taxon>Exobasidiales</taxon>
        <taxon>Brachybasidiaceae</taxon>
        <taxon>Meira</taxon>
    </lineage>
</organism>
<dbReference type="EMBL" id="KZ819604">
    <property type="protein sequence ID" value="PWN34458.1"/>
    <property type="molecule type" value="Genomic_DNA"/>
</dbReference>
<dbReference type="Proteomes" id="UP000245771">
    <property type="component" value="Unassembled WGS sequence"/>
</dbReference>
<keyword evidence="3" id="KW-1185">Reference proteome</keyword>
<name>A0A316VBH7_9BASI</name>
<keyword evidence="1" id="KW-0472">Membrane</keyword>
<accession>A0A316VBH7</accession>
<dbReference type="RefSeq" id="XP_025354760.1">
    <property type="nucleotide sequence ID" value="XM_025502779.1"/>
</dbReference>
<dbReference type="InParanoid" id="A0A316VBH7"/>
<dbReference type="GeneID" id="37024560"/>
<reference evidence="2 3" key="1">
    <citation type="journal article" date="2018" name="Mol. Biol. Evol.">
        <title>Broad Genomic Sampling Reveals a Smut Pathogenic Ancestry of the Fungal Clade Ustilaginomycotina.</title>
        <authorList>
            <person name="Kijpornyongpan T."/>
            <person name="Mondo S.J."/>
            <person name="Barry K."/>
            <person name="Sandor L."/>
            <person name="Lee J."/>
            <person name="Lipzen A."/>
            <person name="Pangilinan J."/>
            <person name="LaButti K."/>
            <person name="Hainaut M."/>
            <person name="Henrissat B."/>
            <person name="Grigoriev I.V."/>
            <person name="Spatafora J.W."/>
            <person name="Aime M.C."/>
        </authorList>
    </citation>
    <scope>NUCLEOTIDE SEQUENCE [LARGE SCALE GENOMIC DNA]</scope>
    <source>
        <strain evidence="2 3">MCA 3882</strain>
    </source>
</reference>
<dbReference type="STRING" id="1280837.A0A316VBH7"/>
<evidence type="ECO:0000313" key="2">
    <source>
        <dbReference type="EMBL" id="PWN34458.1"/>
    </source>
</evidence>
<feature type="transmembrane region" description="Helical" evidence="1">
    <location>
        <begin position="109"/>
        <end position="128"/>
    </location>
</feature>
<sequence length="174" mass="19275">MLNGCEAKECEVEHEKVGRRKTNVDIKYAISSVRTAPLTLLMSSVWHLVLSPALPPSPSPSARPPPALPPSPSALPHSPSALLPSSFSLCPSSFFLLLLPFLLLPLPFLLLPFPLLPFLLLPFLLLPLPFHLLRTLSLDPFTGSLLLQRLPMFAYHPMMTDFFGNVERMSSQRV</sequence>
<keyword evidence="1" id="KW-0812">Transmembrane</keyword>
<feature type="transmembrane region" description="Helical" evidence="1">
    <location>
        <begin position="81"/>
        <end position="103"/>
    </location>
</feature>
<evidence type="ECO:0000313" key="3">
    <source>
        <dbReference type="Proteomes" id="UP000245771"/>
    </source>
</evidence>
<proteinExistence type="predicted"/>
<gene>
    <name evidence="2" type="ORF">FA14DRAFT_72755</name>
</gene>
<keyword evidence="1" id="KW-1133">Transmembrane helix</keyword>
<dbReference type="AlphaFoldDB" id="A0A316VBH7"/>
<evidence type="ECO:0000256" key="1">
    <source>
        <dbReference type="SAM" id="Phobius"/>
    </source>
</evidence>